<dbReference type="Proteomes" id="UP000836402">
    <property type="component" value="Unassembled WGS sequence"/>
</dbReference>
<dbReference type="PANTHER" id="PTHR11953:SF0">
    <property type="entry name" value="EXOSOME COMPLEX COMPONENT RRP41"/>
    <property type="match status" value="1"/>
</dbReference>
<dbReference type="InterPro" id="IPR050080">
    <property type="entry name" value="RNase_PH"/>
</dbReference>
<sequence>MSRIEHLNSGGFRSDGRRQYELRAVSFQISPPTQSLFAGADGSASASHGLTEVLASVHGPHEAKSRADSHHDRATVAVHVSYSPWSGMERKKRGRSDRRLTELASALEDTFQPVVQTHLYPRSTIDIYVQVLQQDGGVLAAAINASTLALLDAGIAMTDYVVSLSAGLHLSSVLLDMSSSEELDCPHMTLAILPRSRRVTLAQLETRLHADRFEEMFQVGLEACAGVLHAEMDAEMRIRTRRLADSRAGRGPRREGGDEVGEQGVEADTDADMAV</sequence>
<reference evidence="12" key="2">
    <citation type="journal article" date="2019" name="IMA Fungus">
        <title>Genome sequencing and comparison of five Tilletia species to identify candidate genes for the detection of regulated species infecting wheat.</title>
        <authorList>
            <person name="Nguyen H.D.T."/>
            <person name="Sultana T."/>
            <person name="Kesanakurti P."/>
            <person name="Hambleton S."/>
        </authorList>
    </citation>
    <scope>NUCLEOTIDE SEQUENCE</scope>
    <source>
        <strain evidence="12">DAOMC 238032</strain>
    </source>
</reference>
<organism evidence="12 13">
    <name type="scientific">Tilletia caries</name>
    <name type="common">wheat bunt fungus</name>
    <dbReference type="NCBI Taxonomy" id="13290"/>
    <lineage>
        <taxon>Eukaryota</taxon>
        <taxon>Fungi</taxon>
        <taxon>Dikarya</taxon>
        <taxon>Basidiomycota</taxon>
        <taxon>Ustilaginomycotina</taxon>
        <taxon>Exobasidiomycetes</taxon>
        <taxon>Tilletiales</taxon>
        <taxon>Tilletiaceae</taxon>
        <taxon>Tilletia</taxon>
    </lineage>
</organism>
<dbReference type="GO" id="GO:0005730">
    <property type="term" value="C:nucleolus"/>
    <property type="evidence" value="ECO:0007669"/>
    <property type="project" value="UniProtKB-SubCell"/>
</dbReference>
<dbReference type="Pfam" id="PF01138">
    <property type="entry name" value="RNase_PH"/>
    <property type="match status" value="1"/>
</dbReference>
<evidence type="ECO:0000313" key="13">
    <source>
        <dbReference type="Proteomes" id="UP000077671"/>
    </source>
</evidence>
<name>A0A177V8Y8_9BASI</name>
<keyword evidence="14" id="KW-1185">Reference proteome</keyword>
<comment type="similarity">
    <text evidence="3">Belongs to the RNase PH family.</text>
</comment>
<dbReference type="AlphaFoldDB" id="A0A177V8Y8"/>
<evidence type="ECO:0000256" key="1">
    <source>
        <dbReference type="ARBA" id="ARBA00004496"/>
    </source>
</evidence>
<dbReference type="EMBL" id="LWDD02000200">
    <property type="protein sequence ID" value="KAE8262800.1"/>
    <property type="molecule type" value="Genomic_DNA"/>
</dbReference>
<evidence type="ECO:0000256" key="6">
    <source>
        <dbReference type="ARBA" id="ARBA00063066"/>
    </source>
</evidence>
<dbReference type="GO" id="GO:0071028">
    <property type="term" value="P:nuclear mRNA surveillance"/>
    <property type="evidence" value="ECO:0007669"/>
    <property type="project" value="TreeGrafter"/>
</dbReference>
<evidence type="ECO:0000256" key="7">
    <source>
        <dbReference type="ARBA" id="ARBA00077929"/>
    </source>
</evidence>
<evidence type="ECO:0000259" key="9">
    <source>
        <dbReference type="Pfam" id="PF01138"/>
    </source>
</evidence>
<evidence type="ECO:0000256" key="5">
    <source>
        <dbReference type="ARBA" id="ARBA00022835"/>
    </source>
</evidence>
<dbReference type="InterPro" id="IPR015847">
    <property type="entry name" value="ExoRNase_PH_dom2"/>
</dbReference>
<dbReference type="GO" id="GO:0003723">
    <property type="term" value="F:RNA binding"/>
    <property type="evidence" value="ECO:0007669"/>
    <property type="project" value="TreeGrafter"/>
</dbReference>
<comment type="subunit">
    <text evidence="6">Component of the RNA exosome complex. Specifically part of the catalytically inactive RNA exosome core complex (Exo-9) which may associate with the catalytic subunits RRP6 and DIS3 in cytoplasmic- and nuclear-specific RNA exosome complex forms. Exo-9 is formed by a hexameric base ring of RNase PH domain-containing subunits and a cap ring consisting of CSL4, RRP4 and RRP40.</text>
</comment>
<dbReference type="InterPro" id="IPR020568">
    <property type="entry name" value="Ribosomal_Su5_D2-typ_SF"/>
</dbReference>
<reference evidence="12" key="1">
    <citation type="submission" date="2016-04" db="EMBL/GenBank/DDBJ databases">
        <authorList>
            <person name="Nguyen H.D."/>
            <person name="Kesanakurti P."/>
            <person name="Cullis J."/>
            <person name="Levesque C.A."/>
            <person name="Hambleton S."/>
        </authorList>
    </citation>
    <scope>NUCLEOTIDE SEQUENCE</scope>
    <source>
        <strain evidence="12">DAOMC 238032</strain>
    </source>
</reference>
<dbReference type="InterPro" id="IPR001247">
    <property type="entry name" value="ExoRNase_PH_dom1"/>
</dbReference>
<feature type="compositionally biased region" description="Acidic residues" evidence="8">
    <location>
        <begin position="258"/>
        <end position="275"/>
    </location>
</feature>
<dbReference type="Pfam" id="PF03725">
    <property type="entry name" value="RNase_PH_C"/>
    <property type="match status" value="1"/>
</dbReference>
<dbReference type="CDD" id="cd11370">
    <property type="entry name" value="RNase_PH_RRP41"/>
    <property type="match status" value="1"/>
</dbReference>
<dbReference type="FunFam" id="3.30.230.70:FF:000004">
    <property type="entry name" value="Exosome complex component Rrp41"/>
    <property type="match status" value="1"/>
</dbReference>
<dbReference type="EMBL" id="CAJHJG010006627">
    <property type="protein sequence ID" value="CAD6958450.1"/>
    <property type="molecule type" value="Genomic_DNA"/>
</dbReference>
<dbReference type="InterPro" id="IPR036345">
    <property type="entry name" value="ExoRNase_PH_dom2_sf"/>
</dbReference>
<proteinExistence type="inferred from homology"/>
<accession>A0A177V8Y8</accession>
<dbReference type="GO" id="GO:0071051">
    <property type="term" value="P:poly(A)-dependent snoRNA 3'-end processing"/>
    <property type="evidence" value="ECO:0007669"/>
    <property type="project" value="TreeGrafter"/>
</dbReference>
<evidence type="ECO:0000259" key="10">
    <source>
        <dbReference type="Pfam" id="PF03725"/>
    </source>
</evidence>
<dbReference type="SUPFAM" id="SSF55666">
    <property type="entry name" value="Ribonuclease PH domain 2-like"/>
    <property type="match status" value="1"/>
</dbReference>
<evidence type="ECO:0000256" key="8">
    <source>
        <dbReference type="SAM" id="MobiDB-lite"/>
    </source>
</evidence>
<keyword evidence="4" id="KW-0963">Cytoplasm</keyword>
<gene>
    <name evidence="12" type="ORF">A4X03_0g2172</name>
    <name evidence="11" type="ORF">JKIAZH3_G9576</name>
</gene>
<feature type="region of interest" description="Disordered" evidence="8">
    <location>
        <begin position="243"/>
        <end position="275"/>
    </location>
</feature>
<dbReference type="Proteomes" id="UP000077671">
    <property type="component" value="Unassembled WGS sequence"/>
</dbReference>
<dbReference type="GO" id="GO:0034475">
    <property type="term" value="P:U4 snRNA 3'-end processing"/>
    <property type="evidence" value="ECO:0007669"/>
    <property type="project" value="TreeGrafter"/>
</dbReference>
<protein>
    <recommendedName>
        <fullName evidence="7">Ribosomal RNA-processing protein 41</fullName>
    </recommendedName>
</protein>
<dbReference type="Gene3D" id="3.30.230.70">
    <property type="entry name" value="GHMP Kinase, N-terminal domain"/>
    <property type="match status" value="1"/>
</dbReference>
<evidence type="ECO:0000313" key="11">
    <source>
        <dbReference type="EMBL" id="CAD6958450.1"/>
    </source>
</evidence>
<comment type="subcellular location">
    <subcellularLocation>
        <location evidence="1">Cytoplasm</location>
    </subcellularLocation>
    <subcellularLocation>
        <location evidence="2">Nucleus</location>
        <location evidence="2">Nucleolus</location>
    </subcellularLocation>
</comment>
<evidence type="ECO:0000256" key="4">
    <source>
        <dbReference type="ARBA" id="ARBA00022490"/>
    </source>
</evidence>
<dbReference type="SUPFAM" id="SSF54211">
    <property type="entry name" value="Ribosomal protein S5 domain 2-like"/>
    <property type="match status" value="1"/>
</dbReference>
<keyword evidence="5" id="KW-0271">Exosome</keyword>
<evidence type="ECO:0000313" key="12">
    <source>
        <dbReference type="EMBL" id="KAE8262800.1"/>
    </source>
</evidence>
<comment type="caution">
    <text evidence="12">The sequence shown here is derived from an EMBL/GenBank/DDBJ whole genome shotgun (WGS) entry which is preliminary data.</text>
</comment>
<feature type="domain" description="Exoribonuclease phosphorolytic" evidence="9">
    <location>
        <begin position="36"/>
        <end position="155"/>
    </location>
</feature>
<evidence type="ECO:0000256" key="3">
    <source>
        <dbReference type="ARBA" id="ARBA00006678"/>
    </source>
</evidence>
<dbReference type="GO" id="GO:0000177">
    <property type="term" value="C:cytoplasmic exosome (RNase complex)"/>
    <property type="evidence" value="ECO:0007669"/>
    <property type="project" value="TreeGrafter"/>
</dbReference>
<reference evidence="11" key="3">
    <citation type="submission" date="2020-10" db="EMBL/GenBank/DDBJ databases">
        <authorList>
            <person name="Sedaghatjoo S."/>
        </authorList>
    </citation>
    <scope>NUCLEOTIDE SEQUENCE</scope>
    <source>
        <strain evidence="11">AZH3</strain>
    </source>
</reference>
<evidence type="ECO:0000313" key="14">
    <source>
        <dbReference type="Proteomes" id="UP000836402"/>
    </source>
</evidence>
<feature type="domain" description="Exoribonuclease phosphorolytic" evidence="10">
    <location>
        <begin position="159"/>
        <end position="222"/>
    </location>
</feature>
<evidence type="ECO:0000256" key="2">
    <source>
        <dbReference type="ARBA" id="ARBA00004604"/>
    </source>
</evidence>
<feature type="compositionally biased region" description="Basic and acidic residues" evidence="8">
    <location>
        <begin position="243"/>
        <end position="257"/>
    </location>
</feature>
<dbReference type="GO" id="GO:0000176">
    <property type="term" value="C:nuclear exosome (RNase complex)"/>
    <property type="evidence" value="ECO:0007669"/>
    <property type="project" value="UniProtKB-ARBA"/>
</dbReference>
<dbReference type="PANTHER" id="PTHR11953">
    <property type="entry name" value="EXOSOME COMPLEX COMPONENT"/>
    <property type="match status" value="1"/>
</dbReference>
<dbReference type="GO" id="GO:0016075">
    <property type="term" value="P:rRNA catabolic process"/>
    <property type="evidence" value="ECO:0007669"/>
    <property type="project" value="TreeGrafter"/>
</dbReference>
<dbReference type="InterPro" id="IPR027408">
    <property type="entry name" value="PNPase/RNase_PH_dom_sf"/>
</dbReference>